<protein>
    <submittedName>
        <fullName evidence="1">Uncharacterized protein</fullName>
    </submittedName>
</protein>
<name>A0ACC1R7E7_9HYPO</name>
<evidence type="ECO:0000313" key="2">
    <source>
        <dbReference type="Proteomes" id="UP001148737"/>
    </source>
</evidence>
<gene>
    <name evidence="1" type="ORF">NLG97_g1079</name>
</gene>
<comment type="caution">
    <text evidence="1">The sequence shown here is derived from an EMBL/GenBank/DDBJ whole genome shotgun (WGS) entry which is preliminary data.</text>
</comment>
<accession>A0ACC1R7E7</accession>
<dbReference type="Proteomes" id="UP001148737">
    <property type="component" value="Unassembled WGS sequence"/>
</dbReference>
<evidence type="ECO:0000313" key="1">
    <source>
        <dbReference type="EMBL" id="KAJ3498488.1"/>
    </source>
</evidence>
<organism evidence="1 2">
    <name type="scientific">Lecanicillium saksenae</name>
    <dbReference type="NCBI Taxonomy" id="468837"/>
    <lineage>
        <taxon>Eukaryota</taxon>
        <taxon>Fungi</taxon>
        <taxon>Dikarya</taxon>
        <taxon>Ascomycota</taxon>
        <taxon>Pezizomycotina</taxon>
        <taxon>Sordariomycetes</taxon>
        <taxon>Hypocreomycetidae</taxon>
        <taxon>Hypocreales</taxon>
        <taxon>Cordycipitaceae</taxon>
        <taxon>Lecanicillium</taxon>
    </lineage>
</organism>
<reference evidence="1" key="1">
    <citation type="submission" date="2022-07" db="EMBL/GenBank/DDBJ databases">
        <title>Genome Sequence of Lecanicillium saksenae.</title>
        <authorList>
            <person name="Buettner E."/>
        </authorList>
    </citation>
    <scope>NUCLEOTIDE SEQUENCE</scope>
    <source>
        <strain evidence="1">VT-O1</strain>
    </source>
</reference>
<dbReference type="EMBL" id="JANAKD010000048">
    <property type="protein sequence ID" value="KAJ3498488.1"/>
    <property type="molecule type" value="Genomic_DNA"/>
</dbReference>
<proteinExistence type="predicted"/>
<sequence>MREEAVVFAAWILVPLSMEVLVLEIRPALPLLSLVGGNKSSEYEMQQKTPNHSIFKNGSSASYQSSWKNALPGLFKNLYMVVTYAPITIPLFSGGWSAGWGAELENAPVNKCTKRTYQFRA</sequence>
<keyword evidence="2" id="KW-1185">Reference proteome</keyword>